<sequence>MHSKCPGSNNSSASAPTPVSPSHPPPEPPFLSKYLPQYSKDGLERFFRFFQSLTQILSSYPILITILSTQLFPLNFYSSDFPPPQPSPPHILLTKPALISLKSKLGLGRRFFRIFRFLEAFEGAYQTYSLTPDNNPEKWLDLAAKGFNGMYLLLESITLLDDLQVIQGGGIWGMKKAKELNVEGQRFWFFSLCCAIALGVLRLGMLRMEDLKGGKKEGEDVQRKRIIENEKKKEKLRRRLIADLMDLGGPGKIVGWVPVDDGVVGLLMLGSTWLTGLEIWERCGREVVADAAPPAPAPAE</sequence>
<dbReference type="GO" id="GO:0005778">
    <property type="term" value="C:peroxisomal membrane"/>
    <property type="evidence" value="ECO:0007669"/>
    <property type="project" value="UniProtKB-SubCell"/>
</dbReference>
<comment type="subcellular location">
    <subcellularLocation>
        <location evidence="4">Peroxisome membrane</location>
    </subcellularLocation>
</comment>
<feature type="compositionally biased region" description="Low complexity" evidence="5">
    <location>
        <begin position="1"/>
        <end position="17"/>
    </location>
</feature>
<dbReference type="Pfam" id="PF05648">
    <property type="entry name" value="PEX11"/>
    <property type="match status" value="1"/>
</dbReference>
<name>A0AAN7H2K7_9PEZI</name>
<dbReference type="PANTHER" id="PTHR12652:SF23">
    <property type="entry name" value="MICROBODY (PEROXISOME) PROLIFERATION PROTEIN PEROXIN 11B (EUROFUNG)"/>
    <property type="match status" value="1"/>
</dbReference>
<evidence type="ECO:0000256" key="1">
    <source>
        <dbReference type="ARBA" id="ARBA00022593"/>
    </source>
</evidence>
<dbReference type="AlphaFoldDB" id="A0AAN7H2K7"/>
<accession>A0AAN7H2K7</accession>
<keyword evidence="2 6" id="KW-0472">Membrane</keyword>
<feature type="transmembrane region" description="Helical" evidence="6">
    <location>
        <begin position="187"/>
        <end position="206"/>
    </location>
</feature>
<evidence type="ECO:0000256" key="6">
    <source>
        <dbReference type="SAM" id="Phobius"/>
    </source>
</evidence>
<gene>
    <name evidence="7" type="ORF">QBC38DRAFT_462767</name>
</gene>
<reference evidence="7" key="1">
    <citation type="journal article" date="2023" name="Mol. Phylogenet. Evol.">
        <title>Genome-scale phylogeny and comparative genomics of the fungal order Sordariales.</title>
        <authorList>
            <person name="Hensen N."/>
            <person name="Bonometti L."/>
            <person name="Westerberg I."/>
            <person name="Brannstrom I.O."/>
            <person name="Guillou S."/>
            <person name="Cros-Aarteil S."/>
            <person name="Calhoun S."/>
            <person name="Haridas S."/>
            <person name="Kuo A."/>
            <person name="Mondo S."/>
            <person name="Pangilinan J."/>
            <person name="Riley R."/>
            <person name="LaButti K."/>
            <person name="Andreopoulos B."/>
            <person name="Lipzen A."/>
            <person name="Chen C."/>
            <person name="Yan M."/>
            <person name="Daum C."/>
            <person name="Ng V."/>
            <person name="Clum A."/>
            <person name="Steindorff A."/>
            <person name="Ohm R.A."/>
            <person name="Martin F."/>
            <person name="Silar P."/>
            <person name="Natvig D.O."/>
            <person name="Lalanne C."/>
            <person name="Gautier V."/>
            <person name="Ament-Velasquez S.L."/>
            <person name="Kruys A."/>
            <person name="Hutchinson M.I."/>
            <person name="Powell A.J."/>
            <person name="Barry K."/>
            <person name="Miller A.N."/>
            <person name="Grigoriev I.V."/>
            <person name="Debuchy R."/>
            <person name="Gladieux P."/>
            <person name="Hiltunen Thoren M."/>
            <person name="Johannesson H."/>
        </authorList>
    </citation>
    <scope>NUCLEOTIDE SEQUENCE</scope>
    <source>
        <strain evidence="7">CBS 990.96</strain>
    </source>
</reference>
<dbReference type="PANTHER" id="PTHR12652">
    <property type="entry name" value="PEROXISOMAL BIOGENESIS FACTOR 11"/>
    <property type="match status" value="1"/>
</dbReference>
<evidence type="ECO:0000256" key="2">
    <source>
        <dbReference type="ARBA" id="ARBA00023136"/>
    </source>
</evidence>
<keyword evidence="3" id="KW-0576">Peroxisome</keyword>
<dbReference type="EMBL" id="MU865287">
    <property type="protein sequence ID" value="KAK4232456.1"/>
    <property type="molecule type" value="Genomic_DNA"/>
</dbReference>
<dbReference type="Proteomes" id="UP001301958">
    <property type="component" value="Unassembled WGS sequence"/>
</dbReference>
<feature type="region of interest" description="Disordered" evidence="5">
    <location>
        <begin position="1"/>
        <end position="26"/>
    </location>
</feature>
<evidence type="ECO:0000256" key="3">
    <source>
        <dbReference type="ARBA" id="ARBA00023140"/>
    </source>
</evidence>
<evidence type="ECO:0000256" key="5">
    <source>
        <dbReference type="SAM" id="MobiDB-lite"/>
    </source>
</evidence>
<proteinExistence type="predicted"/>
<dbReference type="InterPro" id="IPR008733">
    <property type="entry name" value="PEX11"/>
</dbReference>
<keyword evidence="6" id="KW-0812">Transmembrane</keyword>
<comment type="caution">
    <text evidence="7">The sequence shown here is derived from an EMBL/GenBank/DDBJ whole genome shotgun (WGS) entry which is preliminary data.</text>
</comment>
<protein>
    <submittedName>
        <fullName evidence="7">Peroxisomal biogenesis factor 11</fullName>
    </submittedName>
</protein>
<evidence type="ECO:0000313" key="8">
    <source>
        <dbReference type="Proteomes" id="UP001301958"/>
    </source>
</evidence>
<reference evidence="7" key="2">
    <citation type="submission" date="2023-05" db="EMBL/GenBank/DDBJ databases">
        <authorList>
            <consortium name="Lawrence Berkeley National Laboratory"/>
            <person name="Steindorff A."/>
            <person name="Hensen N."/>
            <person name="Bonometti L."/>
            <person name="Westerberg I."/>
            <person name="Brannstrom I.O."/>
            <person name="Guillou S."/>
            <person name="Cros-Aarteil S."/>
            <person name="Calhoun S."/>
            <person name="Haridas S."/>
            <person name="Kuo A."/>
            <person name="Mondo S."/>
            <person name="Pangilinan J."/>
            <person name="Riley R."/>
            <person name="Labutti K."/>
            <person name="Andreopoulos B."/>
            <person name="Lipzen A."/>
            <person name="Chen C."/>
            <person name="Yanf M."/>
            <person name="Daum C."/>
            <person name="Ng V."/>
            <person name="Clum A."/>
            <person name="Ohm R."/>
            <person name="Martin F."/>
            <person name="Silar P."/>
            <person name="Natvig D."/>
            <person name="Lalanne C."/>
            <person name="Gautier V."/>
            <person name="Ament-Velasquez S.L."/>
            <person name="Kruys A."/>
            <person name="Hutchinson M.I."/>
            <person name="Powell A.J."/>
            <person name="Barry K."/>
            <person name="Miller A.N."/>
            <person name="Grigoriev I.V."/>
            <person name="Debuchy R."/>
            <person name="Gladieux P."/>
            <person name="Thoren M.H."/>
            <person name="Johannesson H."/>
        </authorList>
    </citation>
    <scope>NUCLEOTIDE SEQUENCE</scope>
    <source>
        <strain evidence="7">CBS 990.96</strain>
    </source>
</reference>
<evidence type="ECO:0000256" key="4">
    <source>
        <dbReference type="ARBA" id="ARBA00046271"/>
    </source>
</evidence>
<organism evidence="7 8">
    <name type="scientific">Podospora fimiseda</name>
    <dbReference type="NCBI Taxonomy" id="252190"/>
    <lineage>
        <taxon>Eukaryota</taxon>
        <taxon>Fungi</taxon>
        <taxon>Dikarya</taxon>
        <taxon>Ascomycota</taxon>
        <taxon>Pezizomycotina</taxon>
        <taxon>Sordariomycetes</taxon>
        <taxon>Sordariomycetidae</taxon>
        <taxon>Sordariales</taxon>
        <taxon>Podosporaceae</taxon>
        <taxon>Podospora</taxon>
    </lineage>
</organism>
<evidence type="ECO:0000313" key="7">
    <source>
        <dbReference type="EMBL" id="KAK4232456.1"/>
    </source>
</evidence>
<dbReference type="GO" id="GO:0016559">
    <property type="term" value="P:peroxisome fission"/>
    <property type="evidence" value="ECO:0007669"/>
    <property type="project" value="InterPro"/>
</dbReference>
<keyword evidence="1" id="KW-0962">Peroxisome biogenesis</keyword>
<keyword evidence="8" id="KW-1185">Reference proteome</keyword>
<keyword evidence="6" id="KW-1133">Transmembrane helix</keyword>